<accession>A0ABY7HCI5</accession>
<evidence type="ECO:0000313" key="8">
    <source>
        <dbReference type="EMBL" id="WAS96990.1"/>
    </source>
</evidence>
<evidence type="ECO:0000313" key="9">
    <source>
        <dbReference type="Proteomes" id="UP001164459"/>
    </source>
</evidence>
<feature type="domain" description="HTH luxR-type" evidence="6">
    <location>
        <begin position="181"/>
        <end position="226"/>
    </location>
</feature>
<dbReference type="InterPro" id="IPR014284">
    <property type="entry name" value="RNA_pol_sigma-70_dom"/>
</dbReference>
<sequence>MSFVESLLKVAMQAQAPVAEDLTALRAAVFRRLHSSGWRPSLQPARGLPHMRRSDEALLAAFLAGDADAFEELAKRHLAWLVGHVRRNLARTADADDLVQDAWIVLLERGAEVLRHPSPNVAGFIFGVLRNRIRKTLGTRDFGLDSFSEPVDAVDLADLMSERQQWARVVRLLERECNLLEQEVLARVLDGLKNTEIADALELKPGHVRKLKHDALKKIRAALRQEPA</sequence>
<proteinExistence type="inferred from homology"/>
<dbReference type="SUPFAM" id="SSF88946">
    <property type="entry name" value="Sigma2 domain of RNA polymerase sigma factors"/>
    <property type="match status" value="1"/>
</dbReference>
<evidence type="ECO:0000256" key="3">
    <source>
        <dbReference type="ARBA" id="ARBA00023082"/>
    </source>
</evidence>
<dbReference type="InterPro" id="IPR039425">
    <property type="entry name" value="RNA_pol_sigma-70-like"/>
</dbReference>
<keyword evidence="4" id="KW-0804">Transcription</keyword>
<keyword evidence="3" id="KW-0731">Sigma factor</keyword>
<dbReference type="InterPro" id="IPR013325">
    <property type="entry name" value="RNA_pol_sigma_r2"/>
</dbReference>
<comment type="similarity">
    <text evidence="1">Belongs to the sigma-70 factor family. ECF subfamily.</text>
</comment>
<evidence type="ECO:0000256" key="4">
    <source>
        <dbReference type="ARBA" id="ARBA00023163"/>
    </source>
</evidence>
<dbReference type="Pfam" id="PF00196">
    <property type="entry name" value="GerE"/>
    <property type="match status" value="1"/>
</dbReference>
<feature type="coiled-coil region" evidence="5">
    <location>
        <begin position="156"/>
        <end position="183"/>
    </location>
</feature>
<evidence type="ECO:0000256" key="1">
    <source>
        <dbReference type="ARBA" id="ARBA00010641"/>
    </source>
</evidence>
<keyword evidence="5" id="KW-0175">Coiled coil</keyword>
<dbReference type="SUPFAM" id="SSF88659">
    <property type="entry name" value="Sigma3 and sigma4 domains of RNA polymerase sigma factors"/>
    <property type="match status" value="1"/>
</dbReference>
<evidence type="ECO:0000259" key="6">
    <source>
        <dbReference type="Pfam" id="PF00196"/>
    </source>
</evidence>
<dbReference type="Proteomes" id="UP001164459">
    <property type="component" value="Chromosome"/>
</dbReference>
<dbReference type="Pfam" id="PF04542">
    <property type="entry name" value="Sigma70_r2"/>
    <property type="match status" value="1"/>
</dbReference>
<organism evidence="8 9">
    <name type="scientific">Nannocystis punicea</name>
    <dbReference type="NCBI Taxonomy" id="2995304"/>
    <lineage>
        <taxon>Bacteria</taxon>
        <taxon>Pseudomonadati</taxon>
        <taxon>Myxococcota</taxon>
        <taxon>Polyangia</taxon>
        <taxon>Nannocystales</taxon>
        <taxon>Nannocystaceae</taxon>
        <taxon>Nannocystis</taxon>
    </lineage>
</organism>
<dbReference type="InterPro" id="IPR036388">
    <property type="entry name" value="WH-like_DNA-bd_sf"/>
</dbReference>
<dbReference type="Gene3D" id="1.10.1740.10">
    <property type="match status" value="1"/>
</dbReference>
<dbReference type="PANTHER" id="PTHR43133">
    <property type="entry name" value="RNA POLYMERASE ECF-TYPE SIGMA FACTO"/>
    <property type="match status" value="1"/>
</dbReference>
<evidence type="ECO:0000259" key="7">
    <source>
        <dbReference type="Pfam" id="PF04542"/>
    </source>
</evidence>
<keyword evidence="2" id="KW-0805">Transcription regulation</keyword>
<dbReference type="InterPro" id="IPR007627">
    <property type="entry name" value="RNA_pol_sigma70_r2"/>
</dbReference>
<reference evidence="8" key="1">
    <citation type="submission" date="2022-11" db="EMBL/GenBank/DDBJ databases">
        <title>Minimal conservation of predation-associated metabolite biosynthetic gene clusters underscores biosynthetic potential of Myxococcota including descriptions for ten novel species: Archangium lansinium sp. nov., Myxococcus landrumus sp. nov., Nannocystis bai.</title>
        <authorList>
            <person name="Ahearne A."/>
            <person name="Stevens C."/>
            <person name="Dowd S."/>
        </authorList>
    </citation>
    <scope>NUCLEOTIDE SEQUENCE</scope>
    <source>
        <strain evidence="8">Fl3</strain>
    </source>
</reference>
<keyword evidence="9" id="KW-1185">Reference proteome</keyword>
<protein>
    <submittedName>
        <fullName evidence="8">Sigma-70 family RNA polymerase sigma factor</fullName>
    </submittedName>
</protein>
<gene>
    <name evidence="8" type="ORF">O0S08_12645</name>
</gene>
<dbReference type="RefSeq" id="WP_269039354.1">
    <property type="nucleotide sequence ID" value="NZ_CP114040.1"/>
</dbReference>
<dbReference type="NCBIfam" id="TIGR02937">
    <property type="entry name" value="sigma70-ECF"/>
    <property type="match status" value="1"/>
</dbReference>
<feature type="domain" description="RNA polymerase sigma-70 region 2" evidence="7">
    <location>
        <begin position="73"/>
        <end position="137"/>
    </location>
</feature>
<dbReference type="EMBL" id="CP114040">
    <property type="protein sequence ID" value="WAS96990.1"/>
    <property type="molecule type" value="Genomic_DNA"/>
</dbReference>
<name>A0ABY7HCI5_9BACT</name>
<evidence type="ECO:0000256" key="2">
    <source>
        <dbReference type="ARBA" id="ARBA00023015"/>
    </source>
</evidence>
<evidence type="ECO:0000256" key="5">
    <source>
        <dbReference type="SAM" id="Coils"/>
    </source>
</evidence>
<dbReference type="InterPro" id="IPR000792">
    <property type="entry name" value="Tscrpt_reg_LuxR_C"/>
</dbReference>
<dbReference type="PANTHER" id="PTHR43133:SF63">
    <property type="entry name" value="RNA POLYMERASE SIGMA FACTOR FECI-RELATED"/>
    <property type="match status" value="1"/>
</dbReference>
<dbReference type="InterPro" id="IPR013324">
    <property type="entry name" value="RNA_pol_sigma_r3/r4-like"/>
</dbReference>
<dbReference type="Gene3D" id="1.10.10.10">
    <property type="entry name" value="Winged helix-like DNA-binding domain superfamily/Winged helix DNA-binding domain"/>
    <property type="match status" value="1"/>
</dbReference>